<evidence type="ECO:0000313" key="13">
    <source>
        <dbReference type="EMBL" id="TRX72982.1"/>
    </source>
</evidence>
<dbReference type="InterPro" id="IPR002937">
    <property type="entry name" value="Amino_oxidase"/>
</dbReference>
<feature type="region of interest" description="Disordered" evidence="10">
    <location>
        <begin position="463"/>
        <end position="482"/>
    </location>
</feature>
<evidence type="ECO:0000313" key="14">
    <source>
        <dbReference type="Proteomes" id="UP000315235"/>
    </source>
</evidence>
<feature type="domain" description="Amine oxidase" evidence="12">
    <location>
        <begin position="37"/>
        <end position="450"/>
    </location>
</feature>
<dbReference type="SUPFAM" id="SSF51905">
    <property type="entry name" value="FAD/NAD(P)-binding domain"/>
    <property type="match status" value="1"/>
</dbReference>
<feature type="binding site" evidence="9">
    <location>
        <position position="38"/>
    </location>
    <ligand>
        <name>FAD</name>
        <dbReference type="ChEBI" id="CHEBI:57692"/>
    </ligand>
</feature>
<dbReference type="OrthoDB" id="7020109at2"/>
<dbReference type="PANTHER" id="PTHR10742:SF410">
    <property type="entry name" value="LYSINE-SPECIFIC HISTONE DEMETHYLASE 2"/>
    <property type="match status" value="1"/>
</dbReference>
<evidence type="ECO:0000256" key="1">
    <source>
        <dbReference type="ARBA" id="ARBA00001974"/>
    </source>
</evidence>
<evidence type="ECO:0000256" key="4">
    <source>
        <dbReference type="ARBA" id="ARBA00012535"/>
    </source>
</evidence>
<protein>
    <recommendedName>
        <fullName evidence="5">Tryptophan 2-monooxygenase</fullName>
        <ecNumber evidence="4">1.13.12.3</ecNumber>
    </recommendedName>
</protein>
<keyword evidence="7" id="KW-0073">Auxin biosynthesis</keyword>
<gene>
    <name evidence="13" type="ORF">FM069_20215</name>
</gene>
<evidence type="ECO:0000256" key="2">
    <source>
        <dbReference type="ARBA" id="ARBA00004814"/>
    </source>
</evidence>
<comment type="cofactor">
    <cofactor evidence="1">
        <name>FAD</name>
        <dbReference type="ChEBI" id="CHEBI:57692"/>
    </cofactor>
</comment>
<dbReference type="GO" id="GO:0009851">
    <property type="term" value="P:auxin biosynthetic process"/>
    <property type="evidence" value="ECO:0007669"/>
    <property type="project" value="UniProtKB-KW"/>
</dbReference>
<dbReference type="EC" id="1.13.12.3" evidence="4"/>
<dbReference type="SUPFAM" id="SSF54373">
    <property type="entry name" value="FAD-linked reductases, C-terminal domain"/>
    <property type="match status" value="1"/>
</dbReference>
<evidence type="ECO:0000256" key="11">
    <source>
        <dbReference type="SAM" id="SignalP"/>
    </source>
</evidence>
<comment type="similarity">
    <text evidence="3">Belongs to the tryptophan 2-monooxygenase family.</text>
</comment>
<organism evidence="13 14">
    <name type="scientific">Pseudomonas mangiferae</name>
    <dbReference type="NCBI Taxonomy" id="2593654"/>
    <lineage>
        <taxon>Bacteria</taxon>
        <taxon>Pseudomonadati</taxon>
        <taxon>Pseudomonadota</taxon>
        <taxon>Gammaproteobacteria</taxon>
        <taxon>Pseudomonadales</taxon>
        <taxon>Pseudomonadaceae</taxon>
        <taxon>Pseudomonas</taxon>
    </lineage>
</organism>
<comment type="catalytic activity">
    <reaction evidence="8">
        <text>L-tryptophan + O2 = indole-3-acetamide + CO2 + H2O</text>
        <dbReference type="Rhea" id="RHEA:16165"/>
        <dbReference type="ChEBI" id="CHEBI:15377"/>
        <dbReference type="ChEBI" id="CHEBI:15379"/>
        <dbReference type="ChEBI" id="CHEBI:16031"/>
        <dbReference type="ChEBI" id="CHEBI:16526"/>
        <dbReference type="ChEBI" id="CHEBI:57912"/>
        <dbReference type="EC" id="1.13.12.3"/>
    </reaction>
</comment>
<dbReference type="InterPro" id="IPR036188">
    <property type="entry name" value="FAD/NAD-bd_sf"/>
</dbReference>
<evidence type="ECO:0000256" key="6">
    <source>
        <dbReference type="ARBA" id="ARBA00023002"/>
    </source>
</evidence>
<dbReference type="AlphaFoldDB" id="A0A553GTZ0"/>
<keyword evidence="11" id="KW-0732">Signal</keyword>
<keyword evidence="14" id="KW-1185">Reference proteome</keyword>
<dbReference type="GO" id="GO:0050361">
    <property type="term" value="F:tryptophan 2-monooxygenase activity"/>
    <property type="evidence" value="ECO:0007669"/>
    <property type="project" value="UniProtKB-EC"/>
</dbReference>
<sequence length="494" mass="54004">MSAGWVRACALVAMGLFSALALGKDRQPTAIVIGGGMSGLTAAYELQEKGWQVTLLESRPSIGGRSGLANTEWIGSPRLQPSLHHYLDEFKLKTVDAPDYVRTPGYLIDGHYFSEDDLQKQSPQVAEGLKRFDKTLDDLAASISDPLKPLASTTLKSLDAISAKRWLDKLALPPVSRALVDQRIRSRYDEPSRLSLLYLAQQARVYRGLPDADMRAARLPGGSQVLAQAFAGKLKTVKTGARVSAIVQEKDKATVKVGPTGYSADYVVLTVPLAALDKIAMTPALTPLQQRSLKDINYGWRDQMLLKFKKPVWGKTRLSGEVYSDQGLGMLWAEPALKGGANLLINLSGDNARLMQAFGDKQLVDQVLIRFDRLYPGAREFFNGYELRRYGKDPMFGGSYLAYGPGEISLYWRMWEKPLGRVIFAGEHTDALYPGTLEGALRSGERAANQAQTLLAGKPVEPVDEQVASATPAPATPAKAGEPAEKGFFSRLFN</sequence>
<feature type="chain" id="PRO_5022095864" description="Tryptophan 2-monooxygenase" evidence="11">
    <location>
        <begin position="22"/>
        <end position="494"/>
    </location>
</feature>
<dbReference type="PRINTS" id="PR00757">
    <property type="entry name" value="AMINEOXDASEF"/>
</dbReference>
<accession>A0A553GTZ0</accession>
<feature type="signal peptide" evidence="11">
    <location>
        <begin position="1"/>
        <end position="21"/>
    </location>
</feature>
<evidence type="ECO:0000256" key="8">
    <source>
        <dbReference type="ARBA" id="ARBA00047321"/>
    </source>
</evidence>
<dbReference type="InterPro" id="IPR001613">
    <property type="entry name" value="Flavin_amine_oxidase"/>
</dbReference>
<comment type="pathway">
    <text evidence="2">Plant hormone metabolism; auxin biosynthesis.</text>
</comment>
<reference evidence="13 14" key="1">
    <citation type="submission" date="2019-07" db="EMBL/GenBank/DDBJ databases">
        <title>Pseudomonas mangiferae sp. nov., isolated from bark of mango tree in Thailand.</title>
        <authorList>
            <person name="Srisuk N."/>
            <person name="Anurat P."/>
        </authorList>
    </citation>
    <scope>NUCLEOTIDE SEQUENCE [LARGE SCALE GENOMIC DNA]</scope>
    <source>
        <strain evidence="13 14">DMKU_BBB3-04</strain>
    </source>
</reference>
<comment type="caution">
    <text evidence="13">The sequence shown here is derived from an EMBL/GenBank/DDBJ whole genome shotgun (WGS) entry which is preliminary data.</text>
</comment>
<evidence type="ECO:0000256" key="7">
    <source>
        <dbReference type="ARBA" id="ARBA00023070"/>
    </source>
</evidence>
<dbReference type="EMBL" id="VJOY01000023">
    <property type="protein sequence ID" value="TRX72982.1"/>
    <property type="molecule type" value="Genomic_DNA"/>
</dbReference>
<evidence type="ECO:0000256" key="3">
    <source>
        <dbReference type="ARBA" id="ARBA00005833"/>
    </source>
</evidence>
<proteinExistence type="inferred from homology"/>
<keyword evidence="6" id="KW-0560">Oxidoreductase</keyword>
<evidence type="ECO:0000256" key="9">
    <source>
        <dbReference type="PIRSR" id="PIRSR601613-1"/>
    </source>
</evidence>
<dbReference type="PANTHER" id="PTHR10742">
    <property type="entry name" value="FLAVIN MONOAMINE OXIDASE"/>
    <property type="match status" value="1"/>
</dbReference>
<feature type="binding site" evidence="9">
    <location>
        <position position="243"/>
    </location>
    <ligand>
        <name>FAD</name>
        <dbReference type="ChEBI" id="CHEBI:57692"/>
    </ligand>
</feature>
<dbReference type="InterPro" id="IPR050281">
    <property type="entry name" value="Flavin_monoamine_oxidase"/>
</dbReference>
<feature type="compositionally biased region" description="Low complexity" evidence="10">
    <location>
        <begin position="468"/>
        <end position="481"/>
    </location>
</feature>
<evidence type="ECO:0000256" key="5">
    <source>
        <dbReference type="ARBA" id="ARBA00017871"/>
    </source>
</evidence>
<dbReference type="Gene3D" id="3.50.50.60">
    <property type="entry name" value="FAD/NAD(P)-binding domain"/>
    <property type="match status" value="1"/>
</dbReference>
<dbReference type="Pfam" id="PF01593">
    <property type="entry name" value="Amino_oxidase"/>
    <property type="match status" value="1"/>
</dbReference>
<name>A0A553GTZ0_9PSED</name>
<dbReference type="Proteomes" id="UP000315235">
    <property type="component" value="Unassembled WGS sequence"/>
</dbReference>
<evidence type="ECO:0000256" key="10">
    <source>
        <dbReference type="SAM" id="MobiDB-lite"/>
    </source>
</evidence>
<evidence type="ECO:0000259" key="12">
    <source>
        <dbReference type="Pfam" id="PF01593"/>
    </source>
</evidence>